<dbReference type="AlphaFoldDB" id="A0A8K0SN14"/>
<dbReference type="InterPro" id="IPR052337">
    <property type="entry name" value="SAT4-like"/>
</dbReference>
<dbReference type="OrthoDB" id="9976870at2759"/>
<sequence>MVAATSVDMAVATLVLLVFDIVTLVMRFWIRIQRAAWGQDDWAMVATLPVWIVSQVGMIGMAWSGVGQLDSTLSPRQVSNSLFWFYVFQEFWCFTLVTLKWCLGFTLLRIANDTRWVKIVIYVCLFLVTTCTGGTGMYLFFQCTPVEKNWHPELEGTCQPREIQTALSFLVAAVSITTDWIFAVLPIALVWRLQMPMRVKASVAGLLGLGFFASVAPIVRLRYLLLMNDSSRFLQALGIILAWAQAEVGIGILVANLPACRPLFERFMSRILGSHNKSNKGATDNAAKSSYLELGERSLSKKHTTKASHSGIETRIYGRGLDGTDSDSLRDDESQKKMVGKGHSGIRVQHDFDMEVEVGPGVAR</sequence>
<accession>A0A8K0SN14</accession>
<dbReference type="PANTHER" id="PTHR33048">
    <property type="entry name" value="PTH11-LIKE INTEGRAL MEMBRANE PROTEIN (AFU_ORTHOLOGUE AFUA_5G11245)"/>
    <property type="match status" value="1"/>
</dbReference>
<dbReference type="EMBL" id="JAGPNK010000010">
    <property type="protein sequence ID" value="KAH7312719.1"/>
    <property type="molecule type" value="Genomic_DNA"/>
</dbReference>
<feature type="transmembrane region" description="Helical" evidence="7">
    <location>
        <begin position="83"/>
        <end position="107"/>
    </location>
</feature>
<feature type="transmembrane region" description="Helical" evidence="7">
    <location>
        <begin position="42"/>
        <end position="63"/>
    </location>
</feature>
<name>A0A8K0SN14_9HYPO</name>
<organism evidence="9 10">
    <name type="scientific">Stachybotrys elegans</name>
    <dbReference type="NCBI Taxonomy" id="80388"/>
    <lineage>
        <taxon>Eukaryota</taxon>
        <taxon>Fungi</taxon>
        <taxon>Dikarya</taxon>
        <taxon>Ascomycota</taxon>
        <taxon>Pezizomycotina</taxon>
        <taxon>Sordariomycetes</taxon>
        <taxon>Hypocreomycetidae</taxon>
        <taxon>Hypocreales</taxon>
        <taxon>Stachybotryaceae</taxon>
        <taxon>Stachybotrys</taxon>
    </lineage>
</organism>
<dbReference type="PANTHER" id="PTHR33048:SF31">
    <property type="entry name" value="INTEGRAL MEMBRANE PROTEIN"/>
    <property type="match status" value="1"/>
</dbReference>
<evidence type="ECO:0000256" key="3">
    <source>
        <dbReference type="ARBA" id="ARBA00022989"/>
    </source>
</evidence>
<dbReference type="InterPro" id="IPR049326">
    <property type="entry name" value="Rhodopsin_dom_fungi"/>
</dbReference>
<feature type="transmembrane region" description="Helical" evidence="7">
    <location>
        <begin position="169"/>
        <end position="191"/>
    </location>
</feature>
<evidence type="ECO:0000256" key="1">
    <source>
        <dbReference type="ARBA" id="ARBA00004141"/>
    </source>
</evidence>
<feature type="transmembrane region" description="Helical" evidence="7">
    <location>
        <begin position="233"/>
        <end position="260"/>
    </location>
</feature>
<dbReference type="GO" id="GO:0016020">
    <property type="term" value="C:membrane"/>
    <property type="evidence" value="ECO:0007669"/>
    <property type="project" value="UniProtKB-SubCell"/>
</dbReference>
<keyword evidence="3 7" id="KW-1133">Transmembrane helix</keyword>
<evidence type="ECO:0000256" key="6">
    <source>
        <dbReference type="SAM" id="MobiDB-lite"/>
    </source>
</evidence>
<feature type="transmembrane region" description="Helical" evidence="7">
    <location>
        <begin position="12"/>
        <end position="30"/>
    </location>
</feature>
<comment type="caution">
    <text evidence="9">The sequence shown here is derived from an EMBL/GenBank/DDBJ whole genome shotgun (WGS) entry which is preliminary data.</text>
</comment>
<dbReference type="Proteomes" id="UP000813444">
    <property type="component" value="Unassembled WGS sequence"/>
</dbReference>
<feature type="region of interest" description="Disordered" evidence="6">
    <location>
        <begin position="317"/>
        <end position="345"/>
    </location>
</feature>
<feature type="compositionally biased region" description="Basic and acidic residues" evidence="6">
    <location>
        <begin position="327"/>
        <end position="336"/>
    </location>
</feature>
<gene>
    <name evidence="9" type="ORF">B0I35DRAFT_356341</name>
</gene>
<protein>
    <recommendedName>
        <fullName evidence="8">Rhodopsin domain-containing protein</fullName>
    </recommendedName>
</protein>
<reference evidence="9" key="1">
    <citation type="journal article" date="2021" name="Nat. Commun.">
        <title>Genetic determinants of endophytism in the Arabidopsis root mycobiome.</title>
        <authorList>
            <person name="Mesny F."/>
            <person name="Miyauchi S."/>
            <person name="Thiergart T."/>
            <person name="Pickel B."/>
            <person name="Atanasova L."/>
            <person name="Karlsson M."/>
            <person name="Huettel B."/>
            <person name="Barry K.W."/>
            <person name="Haridas S."/>
            <person name="Chen C."/>
            <person name="Bauer D."/>
            <person name="Andreopoulos W."/>
            <person name="Pangilinan J."/>
            <person name="LaButti K."/>
            <person name="Riley R."/>
            <person name="Lipzen A."/>
            <person name="Clum A."/>
            <person name="Drula E."/>
            <person name="Henrissat B."/>
            <person name="Kohler A."/>
            <person name="Grigoriev I.V."/>
            <person name="Martin F.M."/>
            <person name="Hacquard S."/>
        </authorList>
    </citation>
    <scope>NUCLEOTIDE SEQUENCE</scope>
    <source>
        <strain evidence="9">MPI-CAGE-CH-0235</strain>
    </source>
</reference>
<evidence type="ECO:0000256" key="2">
    <source>
        <dbReference type="ARBA" id="ARBA00022692"/>
    </source>
</evidence>
<feature type="transmembrane region" description="Helical" evidence="7">
    <location>
        <begin position="119"/>
        <end position="141"/>
    </location>
</feature>
<keyword evidence="2 7" id="KW-0812">Transmembrane</keyword>
<evidence type="ECO:0000259" key="8">
    <source>
        <dbReference type="Pfam" id="PF20684"/>
    </source>
</evidence>
<feature type="transmembrane region" description="Helical" evidence="7">
    <location>
        <begin position="203"/>
        <end position="221"/>
    </location>
</feature>
<evidence type="ECO:0000313" key="9">
    <source>
        <dbReference type="EMBL" id="KAH7312719.1"/>
    </source>
</evidence>
<evidence type="ECO:0000313" key="10">
    <source>
        <dbReference type="Proteomes" id="UP000813444"/>
    </source>
</evidence>
<evidence type="ECO:0000256" key="7">
    <source>
        <dbReference type="SAM" id="Phobius"/>
    </source>
</evidence>
<dbReference type="Pfam" id="PF20684">
    <property type="entry name" value="Fung_rhodopsin"/>
    <property type="match status" value="1"/>
</dbReference>
<keyword evidence="4 7" id="KW-0472">Membrane</keyword>
<evidence type="ECO:0000256" key="4">
    <source>
        <dbReference type="ARBA" id="ARBA00023136"/>
    </source>
</evidence>
<evidence type="ECO:0000256" key="5">
    <source>
        <dbReference type="ARBA" id="ARBA00038359"/>
    </source>
</evidence>
<proteinExistence type="inferred from homology"/>
<keyword evidence="10" id="KW-1185">Reference proteome</keyword>
<comment type="subcellular location">
    <subcellularLocation>
        <location evidence="1">Membrane</location>
        <topology evidence="1">Multi-pass membrane protein</topology>
    </subcellularLocation>
</comment>
<feature type="domain" description="Rhodopsin" evidence="8">
    <location>
        <begin position="26"/>
        <end position="266"/>
    </location>
</feature>
<comment type="similarity">
    <text evidence="5">Belongs to the SAT4 family.</text>
</comment>